<dbReference type="PROSITE" id="PS50110">
    <property type="entry name" value="RESPONSE_REGULATORY"/>
    <property type="match status" value="1"/>
</dbReference>
<dbReference type="Pfam" id="PF00072">
    <property type="entry name" value="Response_reg"/>
    <property type="match status" value="1"/>
</dbReference>
<sequence>MGHALRQTVLVVEGDQLQRELVSVIFEESDMHVIACMSAEAAAAVLDKVGEDLTLMFADADIDGGMTGVDLAKIATARFPNLDVIITSGDDVEDHVPDNVVFMQKPWLPLELLRQAEISRQRHAVH</sequence>
<name>K8PMI4_9BRAD</name>
<evidence type="ECO:0000313" key="3">
    <source>
        <dbReference type="EMBL" id="EKS42796.1"/>
    </source>
</evidence>
<dbReference type="GO" id="GO:0000160">
    <property type="term" value="P:phosphorelay signal transduction system"/>
    <property type="evidence" value="ECO:0007669"/>
    <property type="project" value="InterPro"/>
</dbReference>
<evidence type="ECO:0000313" key="4">
    <source>
        <dbReference type="Proteomes" id="UP000001095"/>
    </source>
</evidence>
<dbReference type="Gene3D" id="3.40.50.2300">
    <property type="match status" value="1"/>
</dbReference>
<protein>
    <recommendedName>
        <fullName evidence="2">Response regulatory domain-containing protein</fullName>
    </recommendedName>
</protein>
<feature type="modified residue" description="4-aspartylphosphate" evidence="1">
    <location>
        <position position="59"/>
    </location>
</feature>
<accession>K8PMI4</accession>
<proteinExistence type="predicted"/>
<dbReference type="HOGENOM" id="CLU_000445_69_8_5"/>
<dbReference type="EMBL" id="AGWY01000001">
    <property type="protein sequence ID" value="EKS42796.1"/>
    <property type="molecule type" value="Genomic_DNA"/>
</dbReference>
<evidence type="ECO:0000259" key="2">
    <source>
        <dbReference type="PROSITE" id="PS50110"/>
    </source>
</evidence>
<gene>
    <name evidence="3" type="ORF">HMPREF9696_00339</name>
</gene>
<dbReference type="SUPFAM" id="SSF52172">
    <property type="entry name" value="CheY-like"/>
    <property type="match status" value="1"/>
</dbReference>
<evidence type="ECO:0000256" key="1">
    <source>
        <dbReference type="PROSITE-ProRule" id="PRU00169"/>
    </source>
</evidence>
<dbReference type="PATRIC" id="fig|883079.3.peg.353"/>
<reference evidence="3 4" key="1">
    <citation type="submission" date="2012-04" db="EMBL/GenBank/DDBJ databases">
        <title>The Genome Sequence of Afipia clevelandensis ATCC 49720.</title>
        <authorList>
            <consortium name="The Broad Institute Genome Sequencing Platform"/>
            <person name="Earl A."/>
            <person name="Ward D."/>
            <person name="Feldgarden M."/>
            <person name="Gevers D."/>
            <person name="Huys G."/>
            <person name="Walker B."/>
            <person name="Young S.K."/>
            <person name="Zeng Q."/>
            <person name="Gargeya S."/>
            <person name="Fitzgerald M."/>
            <person name="Haas B."/>
            <person name="Abouelleil A."/>
            <person name="Alvarado L."/>
            <person name="Arachchi H.M."/>
            <person name="Berlin A."/>
            <person name="Chapman S.B."/>
            <person name="Goldberg J."/>
            <person name="Griggs A."/>
            <person name="Gujja S."/>
            <person name="Hansen M."/>
            <person name="Howarth C."/>
            <person name="Imamovic A."/>
            <person name="Larimer J."/>
            <person name="McCowen C."/>
            <person name="Montmayeur A."/>
            <person name="Murphy C."/>
            <person name="Neiman D."/>
            <person name="Pearson M."/>
            <person name="Priest M."/>
            <person name="Roberts A."/>
            <person name="Saif S."/>
            <person name="Shea T."/>
            <person name="Sisk P."/>
            <person name="Sykes S."/>
            <person name="Wortman J."/>
            <person name="Nusbaum C."/>
            <person name="Birren B."/>
        </authorList>
    </citation>
    <scope>NUCLEOTIDE SEQUENCE [LARGE SCALE GENOMIC DNA]</scope>
    <source>
        <strain evidence="3 4">ATCC 49720</strain>
    </source>
</reference>
<feature type="domain" description="Response regulatory" evidence="2">
    <location>
        <begin position="8"/>
        <end position="120"/>
    </location>
</feature>
<comment type="caution">
    <text evidence="3">The sequence shown here is derived from an EMBL/GenBank/DDBJ whole genome shotgun (WGS) entry which is preliminary data.</text>
</comment>
<organism evidence="3 4">
    <name type="scientific">Afipia clevelandensis ATCC 49720</name>
    <dbReference type="NCBI Taxonomy" id="883079"/>
    <lineage>
        <taxon>Bacteria</taxon>
        <taxon>Pseudomonadati</taxon>
        <taxon>Pseudomonadota</taxon>
        <taxon>Alphaproteobacteria</taxon>
        <taxon>Hyphomicrobiales</taxon>
        <taxon>Nitrobacteraceae</taxon>
        <taxon>Afipia</taxon>
    </lineage>
</organism>
<dbReference type="RefSeq" id="WP_002711205.1">
    <property type="nucleotide sequence ID" value="NZ_KB375281.1"/>
</dbReference>
<dbReference type="AlphaFoldDB" id="K8PMI4"/>
<keyword evidence="1" id="KW-0597">Phosphoprotein</keyword>
<dbReference type="InterPro" id="IPR001789">
    <property type="entry name" value="Sig_transdc_resp-reg_receiver"/>
</dbReference>
<keyword evidence="4" id="KW-1185">Reference proteome</keyword>
<dbReference type="Proteomes" id="UP000001095">
    <property type="component" value="Unassembled WGS sequence"/>
</dbReference>
<dbReference type="InterPro" id="IPR011006">
    <property type="entry name" value="CheY-like_superfamily"/>
</dbReference>